<accession>A0A5B7EVU2</accession>
<dbReference type="AlphaFoldDB" id="A0A5B7EVU2"/>
<evidence type="ECO:0000313" key="1">
    <source>
        <dbReference type="EMBL" id="MPC36444.1"/>
    </source>
</evidence>
<sequence>MEHILFLYPFVEVSILGDVNVHHQLSLSSPFTNHIGEVAFNFAILNDLEQLVQHSTRILACLGDTPNIVDFSLSPILLHMLFPYLFR</sequence>
<dbReference type="EMBL" id="VSRR010003520">
    <property type="protein sequence ID" value="MPC36444.1"/>
    <property type="molecule type" value="Genomic_DNA"/>
</dbReference>
<reference evidence="1 2" key="1">
    <citation type="submission" date="2019-05" db="EMBL/GenBank/DDBJ databases">
        <title>Another draft genome of Portunus trituberculatus and its Hox gene families provides insights of decapod evolution.</title>
        <authorList>
            <person name="Jeong J.-H."/>
            <person name="Song I."/>
            <person name="Kim S."/>
            <person name="Choi T."/>
            <person name="Kim D."/>
            <person name="Ryu S."/>
            <person name="Kim W."/>
        </authorList>
    </citation>
    <scope>NUCLEOTIDE SEQUENCE [LARGE SCALE GENOMIC DNA]</scope>
    <source>
        <tissue evidence="1">Muscle</tissue>
    </source>
</reference>
<name>A0A5B7EVU2_PORTR</name>
<protein>
    <recommendedName>
        <fullName evidence="3">Endonuclease/exonuclease/phosphatase domain-containing protein</fullName>
    </recommendedName>
</protein>
<comment type="caution">
    <text evidence="1">The sequence shown here is derived from an EMBL/GenBank/DDBJ whole genome shotgun (WGS) entry which is preliminary data.</text>
</comment>
<dbReference type="Proteomes" id="UP000324222">
    <property type="component" value="Unassembled WGS sequence"/>
</dbReference>
<gene>
    <name evidence="1" type="ORF">E2C01_029902</name>
</gene>
<organism evidence="1 2">
    <name type="scientific">Portunus trituberculatus</name>
    <name type="common">Swimming crab</name>
    <name type="synonym">Neptunus trituberculatus</name>
    <dbReference type="NCBI Taxonomy" id="210409"/>
    <lineage>
        <taxon>Eukaryota</taxon>
        <taxon>Metazoa</taxon>
        <taxon>Ecdysozoa</taxon>
        <taxon>Arthropoda</taxon>
        <taxon>Crustacea</taxon>
        <taxon>Multicrustacea</taxon>
        <taxon>Malacostraca</taxon>
        <taxon>Eumalacostraca</taxon>
        <taxon>Eucarida</taxon>
        <taxon>Decapoda</taxon>
        <taxon>Pleocyemata</taxon>
        <taxon>Brachyura</taxon>
        <taxon>Eubrachyura</taxon>
        <taxon>Portunoidea</taxon>
        <taxon>Portunidae</taxon>
        <taxon>Portuninae</taxon>
        <taxon>Portunus</taxon>
    </lineage>
</organism>
<proteinExistence type="predicted"/>
<evidence type="ECO:0000313" key="2">
    <source>
        <dbReference type="Proteomes" id="UP000324222"/>
    </source>
</evidence>
<keyword evidence="2" id="KW-1185">Reference proteome</keyword>
<evidence type="ECO:0008006" key="3">
    <source>
        <dbReference type="Google" id="ProtNLM"/>
    </source>
</evidence>